<keyword evidence="2" id="KW-0732">Signal</keyword>
<feature type="region of interest" description="Disordered" evidence="1">
    <location>
        <begin position="47"/>
        <end position="67"/>
    </location>
</feature>
<feature type="region of interest" description="Disordered" evidence="1">
    <location>
        <begin position="775"/>
        <end position="856"/>
    </location>
</feature>
<dbReference type="SUPFAM" id="SSF55961">
    <property type="entry name" value="Bet v1-like"/>
    <property type="match status" value="1"/>
</dbReference>
<feature type="compositionally biased region" description="Low complexity" evidence="1">
    <location>
        <begin position="146"/>
        <end position="155"/>
    </location>
</feature>
<dbReference type="PANTHER" id="PTHR19308:SF39">
    <property type="entry name" value="PHOSPHATIDYLCHOLINE TRANSFER PROTEIN"/>
    <property type="match status" value="1"/>
</dbReference>
<dbReference type="GO" id="GO:0005737">
    <property type="term" value="C:cytoplasm"/>
    <property type="evidence" value="ECO:0007669"/>
    <property type="project" value="UniProtKB-ARBA"/>
</dbReference>
<feature type="compositionally biased region" description="Low complexity" evidence="1">
    <location>
        <begin position="605"/>
        <end position="616"/>
    </location>
</feature>
<feature type="domain" description="START" evidence="3">
    <location>
        <begin position="287"/>
        <end position="530"/>
    </location>
</feature>
<sequence>MSGSAGCCRSNIAGRRAPTAAQLLHVCACLLLVIALQTNRKAAAAATNPLPPTGAPPHQPSPGSSIGNTVAAAALPSPLLAAADDARLLAGRAAAVAVSAAAALLDSVPFPETPLFSMATLLLVFATGILTGRAISGQSSGDGGKSPRAAAPASDRPAGLLRGLLGSLLGGVFGAGAGGGSSGGASPAAPSTPAAGDVVPYTDMLREAEAGDGGAADAVAHPATPPPRDASGASAVADGAVIAAADAIAAAASITHPVHKWYVTPHDLDFFRLRAEQDVVVHGAGPWSHMMDREVPRKYRYSAWRRTLANGLTEYRSVTVLPDCSPLEYVDFSLDDAARCRWEGFMVSAEVLEAGDQRQRQQAWFLPPSCVMRRATAVTQVVRWIRSFPFGFITDRQYVIARALFSVTPDGVVHAGLPPARQVSRHAGGGPAATADAMPVADLYGITKSIDHPGEYDGTPGKIVQIPEYYSMWRCRAVACPWGGERPAVEVLLLHSENMKIPERLARMAIGLGMGKFVNHMMSTAEEFVTERRSRVAPTQPDPLAYGHHHHVYGPAARGGAAAAAAAAAAATTPRSVGAEGGSSMEHRPVGPSTPTPLPGPGPVLSPIVGSSAASEAGGGGGGVSVVQPARALWQPSPVSPGGQPQGQAPGLYTAGTQGGPRSSRAALNSRFSLAEVTLGNGAAGGSAGGGTGGGVQYDSRGAVAGSGESPAGSASSGGGSDAWASLGRAMTSTGLWRRQDLPPADGGGGGGAGRLLRRAALATVVVLVARHWRRGGPDGGVRRARSADGGKRGGNGTVGDIHGGSSSSDIDDKDGGGGDGRSGVMGKRGEGGAAAGTGTAAGGGVGRHGEGFVTM</sequence>
<gene>
    <name evidence="4" type="primary">PLEST005776</name>
    <name evidence="4" type="ORF">PLESTB_001570500</name>
</gene>
<keyword evidence="5" id="KW-1185">Reference proteome</keyword>
<dbReference type="GO" id="GO:0008289">
    <property type="term" value="F:lipid binding"/>
    <property type="evidence" value="ECO:0007669"/>
    <property type="project" value="InterPro"/>
</dbReference>
<dbReference type="EMBL" id="BRXU01000031">
    <property type="protein sequence ID" value="GLC60075.1"/>
    <property type="molecule type" value="Genomic_DNA"/>
</dbReference>
<proteinExistence type="predicted"/>
<protein>
    <recommendedName>
        <fullName evidence="3">START domain-containing protein</fullName>
    </recommendedName>
</protein>
<name>A0A9W6F8V2_9CHLO</name>
<feature type="compositionally biased region" description="Low complexity" evidence="1">
    <location>
        <begin position="799"/>
        <end position="809"/>
    </location>
</feature>
<feature type="signal peptide" evidence="2">
    <location>
        <begin position="1"/>
        <end position="35"/>
    </location>
</feature>
<dbReference type="AlphaFoldDB" id="A0A9W6F8V2"/>
<feature type="compositionally biased region" description="Low complexity" evidence="1">
    <location>
        <begin position="702"/>
        <end position="715"/>
    </location>
</feature>
<feature type="region of interest" description="Disordered" evidence="1">
    <location>
        <begin position="574"/>
        <end position="665"/>
    </location>
</feature>
<feature type="region of interest" description="Disordered" evidence="1">
    <location>
        <begin position="700"/>
        <end position="726"/>
    </location>
</feature>
<dbReference type="InterPro" id="IPR051213">
    <property type="entry name" value="START_lipid_transfer"/>
</dbReference>
<evidence type="ECO:0000256" key="1">
    <source>
        <dbReference type="SAM" id="MobiDB-lite"/>
    </source>
</evidence>
<evidence type="ECO:0000313" key="5">
    <source>
        <dbReference type="Proteomes" id="UP001165080"/>
    </source>
</evidence>
<comment type="caution">
    <text evidence="4">The sequence shown here is derived from an EMBL/GenBank/DDBJ whole genome shotgun (WGS) entry which is preliminary data.</text>
</comment>
<dbReference type="PROSITE" id="PS50848">
    <property type="entry name" value="START"/>
    <property type="match status" value="1"/>
</dbReference>
<evidence type="ECO:0000313" key="4">
    <source>
        <dbReference type="EMBL" id="GLC60075.1"/>
    </source>
</evidence>
<accession>A0A9W6F8V2</accession>
<feature type="region of interest" description="Disordered" evidence="1">
    <location>
        <begin position="210"/>
        <end position="233"/>
    </location>
</feature>
<dbReference type="Gene3D" id="3.30.530.20">
    <property type="match status" value="1"/>
</dbReference>
<feature type="compositionally biased region" description="Low complexity" evidence="1">
    <location>
        <begin position="635"/>
        <end position="651"/>
    </location>
</feature>
<evidence type="ECO:0000256" key="2">
    <source>
        <dbReference type="SAM" id="SignalP"/>
    </source>
</evidence>
<feature type="chain" id="PRO_5040843641" description="START domain-containing protein" evidence="2">
    <location>
        <begin position="36"/>
        <end position="856"/>
    </location>
</feature>
<feature type="compositionally biased region" description="Pro residues" evidence="1">
    <location>
        <begin position="592"/>
        <end position="604"/>
    </location>
</feature>
<evidence type="ECO:0000259" key="3">
    <source>
        <dbReference type="PROSITE" id="PS50848"/>
    </source>
</evidence>
<feature type="compositionally biased region" description="Pro residues" evidence="1">
    <location>
        <begin position="49"/>
        <end position="60"/>
    </location>
</feature>
<dbReference type="InterPro" id="IPR023393">
    <property type="entry name" value="START-like_dom_sf"/>
</dbReference>
<reference evidence="4 5" key="1">
    <citation type="journal article" date="2023" name="Commun. Biol.">
        <title>Reorganization of the ancestral sex-determining regions during the evolution of trioecy in Pleodorina starrii.</title>
        <authorList>
            <person name="Takahashi K."/>
            <person name="Suzuki S."/>
            <person name="Kawai-Toyooka H."/>
            <person name="Yamamoto K."/>
            <person name="Hamaji T."/>
            <person name="Ootsuki R."/>
            <person name="Yamaguchi H."/>
            <person name="Kawachi M."/>
            <person name="Higashiyama T."/>
            <person name="Nozaki H."/>
        </authorList>
    </citation>
    <scope>NUCLEOTIDE SEQUENCE [LARGE SCALE GENOMIC DNA]</scope>
    <source>
        <strain evidence="4 5">NIES-4479</strain>
    </source>
</reference>
<feature type="compositionally biased region" description="Gly residues" evidence="1">
    <location>
        <begin position="832"/>
        <end position="847"/>
    </location>
</feature>
<dbReference type="InterPro" id="IPR002913">
    <property type="entry name" value="START_lipid-bd_dom"/>
</dbReference>
<feature type="region of interest" description="Disordered" evidence="1">
    <location>
        <begin position="136"/>
        <end position="155"/>
    </location>
</feature>
<dbReference type="Proteomes" id="UP001165080">
    <property type="component" value="Unassembled WGS sequence"/>
</dbReference>
<organism evidence="4 5">
    <name type="scientific">Pleodorina starrii</name>
    <dbReference type="NCBI Taxonomy" id="330485"/>
    <lineage>
        <taxon>Eukaryota</taxon>
        <taxon>Viridiplantae</taxon>
        <taxon>Chlorophyta</taxon>
        <taxon>core chlorophytes</taxon>
        <taxon>Chlorophyceae</taxon>
        <taxon>CS clade</taxon>
        <taxon>Chlamydomonadales</taxon>
        <taxon>Volvocaceae</taxon>
        <taxon>Pleodorina</taxon>
    </lineage>
</organism>
<dbReference type="PANTHER" id="PTHR19308">
    <property type="entry name" value="PHOSPHATIDYLCHOLINE TRANSFER PROTEIN"/>
    <property type="match status" value="1"/>
</dbReference>